<dbReference type="EMBL" id="BMOU01000006">
    <property type="protein sequence ID" value="GGO01826.1"/>
    <property type="molecule type" value="Genomic_DNA"/>
</dbReference>
<accession>A0A830GTU9</accession>
<protein>
    <submittedName>
        <fullName evidence="1">Uncharacterized protein</fullName>
    </submittedName>
</protein>
<dbReference type="Pfam" id="PF18906">
    <property type="entry name" value="Phage_tube_2"/>
    <property type="match status" value="1"/>
</dbReference>
<reference evidence="1" key="1">
    <citation type="journal article" date="2014" name="Int. J. Syst. Evol. Microbiol.">
        <title>Complete genome sequence of Corynebacterium casei LMG S-19264T (=DSM 44701T), isolated from a smear-ripened cheese.</title>
        <authorList>
            <consortium name="US DOE Joint Genome Institute (JGI-PGF)"/>
            <person name="Walter F."/>
            <person name="Albersmeier A."/>
            <person name="Kalinowski J."/>
            <person name="Ruckert C."/>
        </authorList>
    </citation>
    <scope>NUCLEOTIDE SEQUENCE</scope>
    <source>
        <strain evidence="1">JCM 17820</strain>
    </source>
</reference>
<name>A0A830GTU9_9EURY</name>
<evidence type="ECO:0000313" key="1">
    <source>
        <dbReference type="EMBL" id="GGO01826.1"/>
    </source>
</evidence>
<gene>
    <name evidence="1" type="ORF">GCM10009030_35880</name>
</gene>
<keyword evidence="2" id="KW-1185">Reference proteome</keyword>
<dbReference type="InterPro" id="IPR044000">
    <property type="entry name" value="Phage_tube_2"/>
</dbReference>
<dbReference type="RefSeq" id="WP_189001361.1">
    <property type="nucleotide sequence ID" value="NZ_BMOU01000006.1"/>
</dbReference>
<sequence length="309" mass="32430">MTGAGTGTLVACGEQSFMGSLVDADSDGTPDLFHLGRNPTLSEGPSLENQLQELREADAAWSVESVKQNFEGAITIEAIVSADVHTKIEDNLVLNAADTIQPGLSTSGRVFAGVQYPSGTATEEYLGCIPLEYSINYQQGGEVQYTLSLAYADQKPDPSTDLTTATPVTDGSSVAWHGTDLSIDGTSVSDMQSATLTLSDLARFQRGGTPTPNRGVTAAPSATLDVEATFVEETRMDLARGSSTSAPPDTLDSVAGTLVLNAPDGTTLRTYNLAKLKPDSHQWNEIISTEDATDATTFNVNGDPAVTFA</sequence>
<dbReference type="Proteomes" id="UP000605784">
    <property type="component" value="Unassembled WGS sequence"/>
</dbReference>
<dbReference type="AlphaFoldDB" id="A0A830GTU9"/>
<evidence type="ECO:0000313" key="2">
    <source>
        <dbReference type="Proteomes" id="UP000605784"/>
    </source>
</evidence>
<comment type="caution">
    <text evidence="1">The sequence shown here is derived from an EMBL/GenBank/DDBJ whole genome shotgun (WGS) entry which is preliminary data.</text>
</comment>
<reference evidence="1" key="2">
    <citation type="submission" date="2020-09" db="EMBL/GenBank/DDBJ databases">
        <authorList>
            <person name="Sun Q."/>
            <person name="Ohkuma M."/>
        </authorList>
    </citation>
    <scope>NUCLEOTIDE SEQUENCE</scope>
    <source>
        <strain evidence="1">JCM 17820</strain>
    </source>
</reference>
<proteinExistence type="predicted"/>
<organism evidence="1 2">
    <name type="scientific">Haloarcula pellucida</name>
    <dbReference type="NCBI Taxonomy" id="1427151"/>
    <lineage>
        <taxon>Archaea</taxon>
        <taxon>Methanobacteriati</taxon>
        <taxon>Methanobacteriota</taxon>
        <taxon>Stenosarchaea group</taxon>
        <taxon>Halobacteria</taxon>
        <taxon>Halobacteriales</taxon>
        <taxon>Haloarculaceae</taxon>
        <taxon>Haloarcula</taxon>
    </lineage>
</organism>